<dbReference type="InterPro" id="IPR018979">
    <property type="entry name" value="FERM_N"/>
</dbReference>
<dbReference type="InterPro" id="IPR000299">
    <property type="entry name" value="FERM_domain"/>
</dbReference>
<dbReference type="Pfam" id="PF09379">
    <property type="entry name" value="FERM_N"/>
    <property type="match status" value="1"/>
</dbReference>
<evidence type="ECO:0000313" key="12">
    <source>
        <dbReference type="EMBL" id="KAK7505425.1"/>
    </source>
</evidence>
<feature type="domain" description="Tyrosine-protein phosphatase" evidence="9">
    <location>
        <begin position="926"/>
        <end position="1195"/>
    </location>
</feature>
<dbReference type="InterPro" id="IPR029021">
    <property type="entry name" value="Prot-tyrosine_phosphatase-like"/>
</dbReference>
<dbReference type="InterPro" id="IPR003595">
    <property type="entry name" value="Tyr_Pase_cat"/>
</dbReference>
<dbReference type="GO" id="GO:0005856">
    <property type="term" value="C:cytoskeleton"/>
    <property type="evidence" value="ECO:0007669"/>
    <property type="project" value="UniProtKB-SubCell"/>
</dbReference>
<dbReference type="Pfam" id="PF00373">
    <property type="entry name" value="FERM_M"/>
    <property type="match status" value="1"/>
</dbReference>
<dbReference type="InterPro" id="IPR018980">
    <property type="entry name" value="FERM_PH-like_C"/>
</dbReference>
<dbReference type="Gene3D" id="1.20.80.10">
    <property type="match status" value="1"/>
</dbReference>
<dbReference type="SUPFAM" id="SSF50729">
    <property type="entry name" value="PH domain-like"/>
    <property type="match status" value="1"/>
</dbReference>
<dbReference type="SMART" id="SM01196">
    <property type="entry name" value="FERM_C"/>
    <property type="match status" value="1"/>
</dbReference>
<dbReference type="InterPro" id="IPR000387">
    <property type="entry name" value="Tyr_Pase_dom"/>
</dbReference>
<dbReference type="Gene3D" id="3.10.20.90">
    <property type="entry name" value="Phosphatidylinositol 3-kinase Catalytic Subunit, Chain A, domain 1"/>
    <property type="match status" value="1"/>
</dbReference>
<dbReference type="InterPro" id="IPR014352">
    <property type="entry name" value="FERM/acyl-CoA-bd_prot_sf"/>
</dbReference>
<comment type="similarity">
    <text evidence="2">Belongs to the protein-tyrosine phosphatase family. Non-receptor class subfamily.</text>
</comment>
<dbReference type="InterPro" id="IPR016130">
    <property type="entry name" value="Tyr_Pase_AS"/>
</dbReference>
<feature type="domain" description="Tyrosine specific protein phosphatases" evidence="10">
    <location>
        <begin position="1107"/>
        <end position="1186"/>
    </location>
</feature>
<dbReference type="FunFam" id="3.10.20.90:FF:000039">
    <property type="entry name" value="Tyrosine-protein phosphatase non-receptor type"/>
    <property type="match status" value="1"/>
</dbReference>
<feature type="compositionally biased region" description="Basic and acidic residues" evidence="8">
    <location>
        <begin position="803"/>
        <end position="824"/>
    </location>
</feature>
<keyword evidence="5" id="KW-0378">Hydrolase</keyword>
<proteinExistence type="inferred from homology"/>
<dbReference type="InterPro" id="IPR019748">
    <property type="entry name" value="FERM_central"/>
</dbReference>
<dbReference type="PRINTS" id="PR00935">
    <property type="entry name" value="BAND41"/>
</dbReference>
<reference evidence="12 13" key="1">
    <citation type="journal article" date="2023" name="Sci. Data">
        <title>Genome assembly of the Korean intertidal mud-creeper Batillaria attramentaria.</title>
        <authorList>
            <person name="Patra A.K."/>
            <person name="Ho P.T."/>
            <person name="Jun S."/>
            <person name="Lee S.J."/>
            <person name="Kim Y."/>
            <person name="Won Y.J."/>
        </authorList>
    </citation>
    <scope>NUCLEOTIDE SEQUENCE [LARGE SCALE GENOMIC DNA]</scope>
    <source>
        <strain evidence="12">Wonlab-2016</strain>
    </source>
</reference>
<gene>
    <name evidence="12" type="ORF">BaRGS_00003170</name>
</gene>
<evidence type="ECO:0000256" key="2">
    <source>
        <dbReference type="ARBA" id="ARBA00009649"/>
    </source>
</evidence>
<keyword evidence="7" id="KW-0206">Cytoskeleton</keyword>
<dbReference type="AlphaFoldDB" id="A0ABD0M1K4"/>
<dbReference type="GO" id="GO:0004725">
    <property type="term" value="F:protein tyrosine phosphatase activity"/>
    <property type="evidence" value="ECO:0007669"/>
    <property type="project" value="UniProtKB-EC"/>
</dbReference>
<evidence type="ECO:0000256" key="4">
    <source>
        <dbReference type="ARBA" id="ARBA00022490"/>
    </source>
</evidence>
<dbReference type="CDD" id="cd14473">
    <property type="entry name" value="FERM_B-lobe"/>
    <property type="match status" value="1"/>
</dbReference>
<keyword evidence="6" id="KW-0904">Protein phosphatase</keyword>
<organism evidence="12 13">
    <name type="scientific">Batillaria attramentaria</name>
    <dbReference type="NCBI Taxonomy" id="370345"/>
    <lineage>
        <taxon>Eukaryota</taxon>
        <taxon>Metazoa</taxon>
        <taxon>Spiralia</taxon>
        <taxon>Lophotrochozoa</taxon>
        <taxon>Mollusca</taxon>
        <taxon>Gastropoda</taxon>
        <taxon>Caenogastropoda</taxon>
        <taxon>Sorbeoconcha</taxon>
        <taxon>Cerithioidea</taxon>
        <taxon>Batillariidae</taxon>
        <taxon>Batillaria</taxon>
    </lineage>
</organism>
<evidence type="ECO:0000256" key="1">
    <source>
        <dbReference type="ARBA" id="ARBA00004245"/>
    </source>
</evidence>
<dbReference type="SMART" id="SM00295">
    <property type="entry name" value="B41"/>
    <property type="match status" value="1"/>
</dbReference>
<dbReference type="Pfam" id="PF09380">
    <property type="entry name" value="FERM_C"/>
    <property type="match status" value="1"/>
</dbReference>
<dbReference type="SUPFAM" id="SSF54236">
    <property type="entry name" value="Ubiquitin-like"/>
    <property type="match status" value="1"/>
</dbReference>
<evidence type="ECO:0000259" key="9">
    <source>
        <dbReference type="PROSITE" id="PS50055"/>
    </source>
</evidence>
<dbReference type="PANTHER" id="PTHR45706">
    <property type="entry name" value="TYROSINE-PROTEIN PHOSPHATASE"/>
    <property type="match status" value="1"/>
</dbReference>
<feature type="domain" description="FERM" evidence="11">
    <location>
        <begin position="21"/>
        <end position="324"/>
    </location>
</feature>
<dbReference type="InterPro" id="IPR019749">
    <property type="entry name" value="Band_41_domain"/>
</dbReference>
<dbReference type="SMART" id="SM00404">
    <property type="entry name" value="PTPc_motif"/>
    <property type="match status" value="1"/>
</dbReference>
<dbReference type="PROSITE" id="PS50056">
    <property type="entry name" value="TYR_PHOSPHATASE_2"/>
    <property type="match status" value="1"/>
</dbReference>
<dbReference type="EMBL" id="JACVVK020000010">
    <property type="protein sequence ID" value="KAK7505425.1"/>
    <property type="molecule type" value="Genomic_DNA"/>
</dbReference>
<dbReference type="PROSITE" id="PS00383">
    <property type="entry name" value="TYR_PHOSPHATASE_1"/>
    <property type="match status" value="1"/>
</dbReference>
<dbReference type="SUPFAM" id="SSF47031">
    <property type="entry name" value="Second domain of FERM"/>
    <property type="match status" value="1"/>
</dbReference>
<dbReference type="InterPro" id="IPR029071">
    <property type="entry name" value="Ubiquitin-like_domsf"/>
</dbReference>
<dbReference type="PRINTS" id="PR00700">
    <property type="entry name" value="PRTYPHPHTASE"/>
</dbReference>
<dbReference type="EC" id="3.1.3.48" evidence="3"/>
<evidence type="ECO:0000256" key="8">
    <source>
        <dbReference type="SAM" id="MobiDB-lite"/>
    </source>
</evidence>
<dbReference type="PANTHER" id="PTHR45706:SF1">
    <property type="entry name" value="PEZ, ISOFORM A"/>
    <property type="match status" value="1"/>
</dbReference>
<dbReference type="Pfam" id="PF00102">
    <property type="entry name" value="Y_phosphatase"/>
    <property type="match status" value="1"/>
</dbReference>
<feature type="compositionally biased region" description="Basic and acidic residues" evidence="8">
    <location>
        <begin position="689"/>
        <end position="698"/>
    </location>
</feature>
<dbReference type="InterPro" id="IPR011993">
    <property type="entry name" value="PH-like_dom_sf"/>
</dbReference>
<dbReference type="PROSITE" id="PS50055">
    <property type="entry name" value="TYR_PHOSPHATASE_PTP"/>
    <property type="match status" value="1"/>
</dbReference>
<dbReference type="PROSITE" id="PS50057">
    <property type="entry name" value="FERM_3"/>
    <property type="match status" value="1"/>
</dbReference>
<evidence type="ECO:0000313" key="13">
    <source>
        <dbReference type="Proteomes" id="UP001519460"/>
    </source>
</evidence>
<dbReference type="Proteomes" id="UP001519460">
    <property type="component" value="Unassembled WGS sequence"/>
</dbReference>
<feature type="region of interest" description="Disordered" evidence="8">
    <location>
        <begin position="752"/>
        <end position="880"/>
    </location>
</feature>
<evidence type="ECO:0000259" key="11">
    <source>
        <dbReference type="PROSITE" id="PS50057"/>
    </source>
</evidence>
<protein>
    <recommendedName>
        <fullName evidence="3">protein-tyrosine-phosphatase</fullName>
        <ecNumber evidence="3">3.1.3.48</ecNumber>
    </recommendedName>
</protein>
<comment type="caution">
    <text evidence="12">The sequence shown here is derived from an EMBL/GenBank/DDBJ whole genome shotgun (WGS) entry which is preliminary data.</text>
</comment>
<dbReference type="CDD" id="cd17099">
    <property type="entry name" value="FERM_F1_PTPN14_like"/>
    <property type="match status" value="1"/>
</dbReference>
<dbReference type="InterPro" id="IPR000242">
    <property type="entry name" value="PTP_cat"/>
</dbReference>
<feature type="region of interest" description="Disordered" evidence="8">
    <location>
        <begin position="680"/>
        <end position="700"/>
    </location>
</feature>
<dbReference type="Gene3D" id="2.30.29.30">
    <property type="entry name" value="Pleckstrin-homology domain (PH domain)/Phosphotyrosine-binding domain (PTB)"/>
    <property type="match status" value="1"/>
</dbReference>
<evidence type="ECO:0000259" key="10">
    <source>
        <dbReference type="PROSITE" id="PS50056"/>
    </source>
</evidence>
<feature type="compositionally biased region" description="Basic and acidic residues" evidence="8">
    <location>
        <begin position="623"/>
        <end position="635"/>
    </location>
</feature>
<evidence type="ECO:0000256" key="3">
    <source>
        <dbReference type="ARBA" id="ARBA00013064"/>
    </source>
</evidence>
<dbReference type="FunFam" id="1.20.80.10:FF:000014">
    <property type="entry name" value="Tyrosine-protein phosphatase non-receptor type"/>
    <property type="match status" value="1"/>
</dbReference>
<sequence>MPFKWRLRKTRSYEISSKNSFIVGVYLLDNSFLECTLNSDSTGQECLDSIAQRIELAETCYFGLRFVTKKLQFHWVDLERPLKRQLDKHAQPSAHPHCLYFGVMFYVAGAHKISDDVARSHYYLQLKNDIIDGRLPCSKEQAIRLAAFSLQAEFGDHEQDKFTAEYFKEYPLLPKNMTKDEVTCTDLLNEVMAAHASLQGLPSARAELQYIKDVQLMDGYGSDFYVAKPSVYYRWPEIARLTQNKKIFEIDTPKSSVQFQMEDTETAKYVCRLGQLQHRFYKSNRGNLRDVQQVQPTQVDTQQELTQSQTSLVYLQERVQQDVPQTVTAEDYYRQSQQSLDSVMSDGAPTPAPQVDPVYANRAALLPAYRPSPDYETVMRQRIAQAQIQETPQTIGNSQVYSHPEGISYSQPEIRQANLQPVFVEEGNYVNAAAIRSYNHNIYANVFNDGHNYYALRGGVGSGGERGTNLAVHTTYSSPELNVQPPQADFPSVTAGETIMTTESLTYHFRPPPPYPRTSSSTPDLAIQAMGVPPASDQPDLVSSQPALSAGSLGVGGGQVHSDQSVESVPEVAAMPAVSQNVPVTAESGLPEVVNMPLAHLQVVDASGDQEDTSSEHSYATFHAKESDESSDDMHRDIRRDSKTQIQIRMLGPKEAPPQSKTKEVATLRESFRRMMIARSGSMRGSRRSMRESVEGKSTEPVNLTTVTEQALDISSSPQTAPVSNISMTPDVLVHTGIPVPESDAPDMQEILEKLGDPPPYPGPKPSAQASPPEPVPGVSPREDLSQVVPPPTSFTSPMLVRVAERRDVSDGTAEQKDDSHQENMAESGSETEVTVTKTEQTEDTQSEKEGGEGGEQEPDVDYASDSDSEKGSTVQRLNMGPLKMAAMNGLTLSRSMIMALMNDESRAPKDERRKILESKILDGQVFAEFEEIPKKAPSLECNVAKAPHNQPRNRFKDVLPYDATRVKLTARKDNPDGYINASHVKLSAANTEWWFVATQAPLPDTTVDFWQMVWEQEVDVIAMLTAFQELGKQKCFIYWPQETGLQHIQKYGDFEVELQFMHDSLCYLTSGIMVRHMPSRKEKMVWHLQYTDWPDHGCPEDTYGFLGFLDEVESVSRLAESEEGSGKKSPVVIHCSAGVGRTGVVILTMVMKWCLEHNHSVDLPKALTGIRNQRMHMVQTLGQYQFIHDTLIQYLKNTRLI</sequence>
<dbReference type="Gene3D" id="3.90.190.10">
    <property type="entry name" value="Protein tyrosine phosphatase superfamily"/>
    <property type="match status" value="1"/>
</dbReference>
<feature type="compositionally biased region" description="Acidic residues" evidence="8">
    <location>
        <begin position="853"/>
        <end position="867"/>
    </location>
</feature>
<dbReference type="SUPFAM" id="SSF52799">
    <property type="entry name" value="(Phosphotyrosine protein) phosphatases II"/>
    <property type="match status" value="1"/>
</dbReference>
<evidence type="ECO:0000256" key="5">
    <source>
        <dbReference type="ARBA" id="ARBA00022801"/>
    </source>
</evidence>
<keyword evidence="4" id="KW-0963">Cytoplasm</keyword>
<feature type="region of interest" description="Disordered" evidence="8">
    <location>
        <begin position="608"/>
        <end position="635"/>
    </location>
</feature>
<dbReference type="SMART" id="SM00194">
    <property type="entry name" value="PTPc"/>
    <property type="match status" value="1"/>
</dbReference>
<name>A0ABD0M1K4_9CAEN</name>
<keyword evidence="13" id="KW-1185">Reference proteome</keyword>
<evidence type="ECO:0000256" key="7">
    <source>
        <dbReference type="ARBA" id="ARBA00023212"/>
    </source>
</evidence>
<dbReference type="InterPro" id="IPR035963">
    <property type="entry name" value="FERM_2"/>
</dbReference>
<evidence type="ECO:0000256" key="6">
    <source>
        <dbReference type="ARBA" id="ARBA00022912"/>
    </source>
</evidence>
<comment type="subcellular location">
    <subcellularLocation>
        <location evidence="1">Cytoplasm</location>
        <location evidence="1">Cytoskeleton</location>
    </subcellularLocation>
</comment>
<accession>A0ABD0M1K4</accession>